<accession>A0A4Y9R7S0</accession>
<dbReference type="GO" id="GO:0016747">
    <property type="term" value="F:acyltransferase activity, transferring groups other than amino-acyl groups"/>
    <property type="evidence" value="ECO:0007669"/>
    <property type="project" value="InterPro"/>
</dbReference>
<reference evidence="2 3" key="1">
    <citation type="journal article" date="2018" name="J. Microbiol.">
        <title>Leifsonia flava sp. nov., a novel actinobacterium isolated from the rhizosphere of Aquilegia viridiflora.</title>
        <authorList>
            <person name="Cai Y."/>
            <person name="Tao W.Z."/>
            <person name="Ma Y.J."/>
            <person name="Cheng J."/>
            <person name="Zhang M.Y."/>
            <person name="Zhang Y.X."/>
        </authorList>
    </citation>
    <scope>NUCLEOTIDE SEQUENCE [LARGE SCALE GENOMIC DNA]</scope>
    <source>
        <strain evidence="2 3">SYP-B2174</strain>
    </source>
</reference>
<evidence type="ECO:0000259" key="1">
    <source>
        <dbReference type="PROSITE" id="PS51186"/>
    </source>
</evidence>
<dbReference type="Gene3D" id="3.40.630.30">
    <property type="match status" value="1"/>
</dbReference>
<dbReference type="PROSITE" id="PS51186">
    <property type="entry name" value="GNAT"/>
    <property type="match status" value="1"/>
</dbReference>
<dbReference type="Proteomes" id="UP000298127">
    <property type="component" value="Unassembled WGS sequence"/>
</dbReference>
<dbReference type="EMBL" id="SPQZ01000001">
    <property type="protein sequence ID" value="TFW00331.1"/>
    <property type="molecule type" value="Genomic_DNA"/>
</dbReference>
<protein>
    <submittedName>
        <fullName evidence="2">GNAT family N-acetyltransferase</fullName>
    </submittedName>
</protein>
<name>A0A4Y9R7S0_9MICO</name>
<organism evidence="2 3">
    <name type="scientific">Orlajensenia leifsoniae</name>
    <dbReference type="NCBI Taxonomy" id="2561933"/>
    <lineage>
        <taxon>Bacteria</taxon>
        <taxon>Bacillati</taxon>
        <taxon>Actinomycetota</taxon>
        <taxon>Actinomycetes</taxon>
        <taxon>Micrococcales</taxon>
        <taxon>Microbacteriaceae</taxon>
        <taxon>Orlajensenia</taxon>
    </lineage>
</organism>
<evidence type="ECO:0000313" key="2">
    <source>
        <dbReference type="EMBL" id="TFW00331.1"/>
    </source>
</evidence>
<feature type="domain" description="N-acetyltransferase" evidence="1">
    <location>
        <begin position="116"/>
        <end position="244"/>
    </location>
</feature>
<dbReference type="InterPro" id="IPR016181">
    <property type="entry name" value="Acyl_CoA_acyltransferase"/>
</dbReference>
<evidence type="ECO:0000313" key="3">
    <source>
        <dbReference type="Proteomes" id="UP000298127"/>
    </source>
</evidence>
<dbReference type="CDD" id="cd04301">
    <property type="entry name" value="NAT_SF"/>
    <property type="match status" value="1"/>
</dbReference>
<dbReference type="AlphaFoldDB" id="A0A4Y9R7S0"/>
<dbReference type="RefSeq" id="WP_135119155.1">
    <property type="nucleotide sequence ID" value="NZ_SPQZ01000001.1"/>
</dbReference>
<dbReference type="SUPFAM" id="SSF55729">
    <property type="entry name" value="Acyl-CoA N-acyltransferases (Nat)"/>
    <property type="match status" value="1"/>
</dbReference>
<proteinExistence type="predicted"/>
<keyword evidence="3" id="KW-1185">Reference proteome</keyword>
<dbReference type="InterPro" id="IPR000182">
    <property type="entry name" value="GNAT_dom"/>
</dbReference>
<sequence length="244" mass="25241">MSAASETATTAPDEAVLDHPVFAALTGHQAHLAIRSGSAVAFDRGISPFVGSALDGTDAYADLATLLGPGGTGAIAGTPLPMPSDWTETFRIEGFQMIGRELAERLRGAASVAGDPEIVTLTPADSPAMLDLATRTRPGPFGPRTGELGRYVGIRDGDALVAMAGERMHPPGFTEISAVCTDDAYRGRGYAGRLVEAVAAGIVARGEVPILHVAGDNAGAVRLYEKLGFSIRRTITFVGVQAPQ</sequence>
<dbReference type="InterPro" id="IPR013653">
    <property type="entry name" value="GCN5-like_dom"/>
</dbReference>
<dbReference type="Pfam" id="PF08445">
    <property type="entry name" value="FR47"/>
    <property type="match status" value="1"/>
</dbReference>
<comment type="caution">
    <text evidence="2">The sequence shown here is derived from an EMBL/GenBank/DDBJ whole genome shotgun (WGS) entry which is preliminary data.</text>
</comment>
<keyword evidence="2" id="KW-0808">Transferase</keyword>
<gene>
    <name evidence="2" type="ORF">E4M00_03920</name>
</gene>